<dbReference type="SUPFAM" id="SSF55347">
    <property type="entry name" value="Glyceraldehyde-3-phosphate dehydrogenase-like, C-terminal domain"/>
    <property type="match status" value="1"/>
</dbReference>
<dbReference type="InterPro" id="IPR000683">
    <property type="entry name" value="Gfo/Idh/MocA-like_OxRdtase_N"/>
</dbReference>
<accession>R3W472</accession>
<name>R3W472_9ENTE</name>
<dbReference type="Proteomes" id="UP000013785">
    <property type="component" value="Unassembled WGS sequence"/>
</dbReference>
<dbReference type="Pfam" id="PF21378">
    <property type="entry name" value="YceM-like_C"/>
    <property type="match status" value="1"/>
</dbReference>
<evidence type="ECO:0000259" key="1">
    <source>
        <dbReference type="Pfam" id="PF01408"/>
    </source>
</evidence>
<proteinExistence type="predicted"/>
<evidence type="ECO:0000313" key="4">
    <source>
        <dbReference type="Proteomes" id="UP000013785"/>
    </source>
</evidence>
<dbReference type="EMBL" id="AJAT01000017">
    <property type="protein sequence ID" value="EOL42316.1"/>
    <property type="molecule type" value="Genomic_DNA"/>
</dbReference>
<evidence type="ECO:0000313" key="3">
    <source>
        <dbReference type="EMBL" id="EOL42316.1"/>
    </source>
</evidence>
<organism evidence="3 4">
    <name type="scientific">Enterococcus phoeniculicola ATCC BAA-412</name>
    <dbReference type="NCBI Taxonomy" id="1158610"/>
    <lineage>
        <taxon>Bacteria</taxon>
        <taxon>Bacillati</taxon>
        <taxon>Bacillota</taxon>
        <taxon>Bacilli</taxon>
        <taxon>Lactobacillales</taxon>
        <taxon>Enterococcaceae</taxon>
        <taxon>Enterococcus</taxon>
    </lineage>
</organism>
<dbReference type="SUPFAM" id="SSF51735">
    <property type="entry name" value="NAD(P)-binding Rossmann-fold domains"/>
    <property type="match status" value="1"/>
</dbReference>
<evidence type="ECO:0000259" key="2">
    <source>
        <dbReference type="Pfam" id="PF21378"/>
    </source>
</evidence>
<feature type="domain" description="Gfo/Idh/MocA-like oxidoreductase N-terminal" evidence="1">
    <location>
        <begin position="1"/>
        <end position="120"/>
    </location>
</feature>
<dbReference type="eggNOG" id="COG0673">
    <property type="taxonomic scope" value="Bacteria"/>
</dbReference>
<sequence length="302" mass="34183">MKFGVVGVGNIAKKAYLPSYSSRRNQGAFLFATRNSLVQKELREAFGFSSVYDTLDQLIIEGIDACFIHTATHTHFQLVKQCLENNIHVFVDKPLSENLQEVRQLQALAKEKKLLLMVGFNRRFAPMVTFLKQQPDKRIIHLQKNRVAAKQTTDFVIYDLFLHLVDTAVFLLDEPIKQVSSKVKESKGHMQWVSLTIETDTQLAILTMDLVSGANTEVYQLTTPKGTFTLTNLVDLQTQEAGETRLTSFGDWETTLAKRGFEQLVDAFIDGVKTRSAANLKQENIYLSHQLCEQILQQPSKG</sequence>
<dbReference type="HOGENOM" id="CLU_023194_23_0_9"/>
<gene>
    <name evidence="3" type="ORF">UC3_02668</name>
</gene>
<dbReference type="AlphaFoldDB" id="R3W472"/>
<dbReference type="GO" id="GO:0000166">
    <property type="term" value="F:nucleotide binding"/>
    <property type="evidence" value="ECO:0007669"/>
    <property type="project" value="InterPro"/>
</dbReference>
<keyword evidence="4" id="KW-1185">Reference proteome</keyword>
<dbReference type="RefSeq" id="WP_010769303.1">
    <property type="nucleotide sequence ID" value="NZ_ASWE01000001.1"/>
</dbReference>
<dbReference type="InterPro" id="IPR036291">
    <property type="entry name" value="NAD(P)-bd_dom_sf"/>
</dbReference>
<dbReference type="PANTHER" id="PTHR43708:SF4">
    <property type="entry name" value="OXIDOREDUCTASE YCEM-RELATED"/>
    <property type="match status" value="1"/>
</dbReference>
<reference evidence="3 4" key="1">
    <citation type="submission" date="2013-02" db="EMBL/GenBank/DDBJ databases">
        <title>The Genome Sequence of Enterococcus phoeniculicola BAA-412.</title>
        <authorList>
            <consortium name="The Broad Institute Genome Sequencing Platform"/>
            <consortium name="The Broad Institute Genome Sequencing Center for Infectious Disease"/>
            <person name="Earl A.M."/>
            <person name="Gilmore M.S."/>
            <person name="Lebreton F."/>
            <person name="Walker B."/>
            <person name="Young S.K."/>
            <person name="Zeng Q."/>
            <person name="Gargeya S."/>
            <person name="Fitzgerald M."/>
            <person name="Haas B."/>
            <person name="Abouelleil A."/>
            <person name="Alvarado L."/>
            <person name="Arachchi H.M."/>
            <person name="Berlin A.M."/>
            <person name="Chapman S.B."/>
            <person name="Dewar J."/>
            <person name="Goldberg J."/>
            <person name="Griggs A."/>
            <person name="Gujja S."/>
            <person name="Hansen M."/>
            <person name="Howarth C."/>
            <person name="Imamovic A."/>
            <person name="Larimer J."/>
            <person name="McCowan C."/>
            <person name="Murphy C."/>
            <person name="Neiman D."/>
            <person name="Pearson M."/>
            <person name="Priest M."/>
            <person name="Roberts A."/>
            <person name="Saif S."/>
            <person name="Shea T."/>
            <person name="Sisk P."/>
            <person name="Sykes S."/>
            <person name="Wortman J."/>
            <person name="Nusbaum C."/>
            <person name="Birren B."/>
        </authorList>
    </citation>
    <scope>NUCLEOTIDE SEQUENCE [LARGE SCALE GENOMIC DNA]</scope>
    <source>
        <strain evidence="3 4">ATCC BAA-412</strain>
    </source>
</reference>
<comment type="caution">
    <text evidence="3">The sequence shown here is derived from an EMBL/GenBank/DDBJ whole genome shotgun (WGS) entry which is preliminary data.</text>
</comment>
<feature type="domain" description="YceM-like C-terminal" evidence="2">
    <location>
        <begin position="126"/>
        <end position="240"/>
    </location>
</feature>
<protein>
    <submittedName>
        <fullName evidence="3">Uncharacterized protein</fullName>
    </submittedName>
</protein>
<dbReference type="Gene3D" id="3.30.360.10">
    <property type="entry name" value="Dihydrodipicolinate Reductase, domain 2"/>
    <property type="match status" value="1"/>
</dbReference>
<dbReference type="PANTHER" id="PTHR43708">
    <property type="entry name" value="CONSERVED EXPRESSED OXIDOREDUCTASE (EUROFUNG)"/>
    <property type="match status" value="1"/>
</dbReference>
<dbReference type="InterPro" id="IPR051317">
    <property type="entry name" value="Gfo/Idh/MocA_oxidoreduct"/>
</dbReference>
<dbReference type="Pfam" id="PF01408">
    <property type="entry name" value="GFO_IDH_MocA"/>
    <property type="match status" value="1"/>
</dbReference>
<dbReference type="OrthoDB" id="9815825at2"/>
<dbReference type="STRING" id="154621.RV11_GL001866"/>
<dbReference type="InterPro" id="IPR048477">
    <property type="entry name" value="YceM-like_C"/>
</dbReference>
<dbReference type="Gene3D" id="3.40.50.720">
    <property type="entry name" value="NAD(P)-binding Rossmann-like Domain"/>
    <property type="match status" value="1"/>
</dbReference>
<dbReference type="PATRIC" id="fig|1158610.3.peg.2650"/>